<dbReference type="Gene3D" id="3.40.50.2000">
    <property type="entry name" value="Glycogen Phosphorylase B"/>
    <property type="match status" value="1"/>
</dbReference>
<dbReference type="RefSeq" id="WP_061923907.1">
    <property type="nucleotide sequence ID" value="NZ_LTEB01000030.1"/>
</dbReference>
<keyword evidence="1" id="KW-0808">Transferase</keyword>
<protein>
    <submittedName>
        <fullName evidence="3">Glycosyltransferase family 28 C-terminal domain protein</fullName>
    </submittedName>
</protein>
<organism evidence="3 4">
    <name type="scientific">Corynebacterium simulans</name>
    <dbReference type="NCBI Taxonomy" id="146827"/>
    <lineage>
        <taxon>Bacteria</taxon>
        <taxon>Bacillati</taxon>
        <taxon>Actinomycetota</taxon>
        <taxon>Actinomycetes</taxon>
        <taxon>Mycobacteriales</taxon>
        <taxon>Corynebacteriaceae</taxon>
        <taxon>Corynebacterium</taxon>
    </lineage>
</organism>
<accession>A0ABR5V8F7</accession>
<dbReference type="EMBL" id="LTEB01000030">
    <property type="protein sequence ID" value="KXU17702.1"/>
    <property type="molecule type" value="Genomic_DNA"/>
</dbReference>
<dbReference type="Pfam" id="PF04101">
    <property type="entry name" value="Glyco_tran_28_C"/>
    <property type="match status" value="1"/>
</dbReference>
<dbReference type="SUPFAM" id="SSF53756">
    <property type="entry name" value="UDP-Glycosyltransferase/glycogen phosphorylase"/>
    <property type="match status" value="1"/>
</dbReference>
<comment type="caution">
    <text evidence="3">The sequence shown here is derived from an EMBL/GenBank/DDBJ whole genome shotgun (WGS) entry which is preliminary data.</text>
</comment>
<evidence type="ECO:0000256" key="1">
    <source>
        <dbReference type="ARBA" id="ARBA00022679"/>
    </source>
</evidence>
<sequence>MERRLDKEVVTYTLSSAYDKLGKPKSRMIYFPSYGTMGMYGRVWNILLAGHFDAVVKGLRPQRIVFDGTSVYPGIIAVAQKYGVPVTWIQRGCWKPDADARSKQRRSANRFADQVILPGDYGCEESVNVGLPPVTVGPIVLSDGHELFDRDAARTMLGLPLDKKAFLIQLGGSTIGDLNELLDEVLDAIKSLGDDWIPVFVRNPLATVEPGREVYEISGYPLARYYNAFDAAIFPAGYNTSQECVQFGLPAVLVPNNATVTDDQNRRARTMADRGIALCAESVPELREAINMLGNEELRAKIKQSAKTVLRPNGAVEAAAAIAALL</sequence>
<evidence type="ECO:0000313" key="4">
    <source>
        <dbReference type="Proteomes" id="UP000070339"/>
    </source>
</evidence>
<dbReference type="PANTHER" id="PTHR21015">
    <property type="entry name" value="UDP-N-ACETYLGLUCOSAMINE--N-ACETYLMURAMYL-(PENTAPEPTIDE) PYROPHOSPHORYL-UNDECAPRENOL N-ACETYLGLUCOSAMINE TRANSFERASE 1"/>
    <property type="match status" value="1"/>
</dbReference>
<dbReference type="InterPro" id="IPR007235">
    <property type="entry name" value="Glyco_trans_28_C"/>
</dbReference>
<feature type="domain" description="Glycosyl transferase family 28 C-terminal" evidence="2">
    <location>
        <begin position="222"/>
        <end position="299"/>
    </location>
</feature>
<keyword evidence="4" id="KW-1185">Reference proteome</keyword>
<evidence type="ECO:0000313" key="3">
    <source>
        <dbReference type="EMBL" id="KXU17702.1"/>
    </source>
</evidence>
<proteinExistence type="predicted"/>
<evidence type="ECO:0000259" key="2">
    <source>
        <dbReference type="Pfam" id="PF04101"/>
    </source>
</evidence>
<name>A0ABR5V8F7_9CORY</name>
<gene>
    <name evidence="3" type="ORF">WM41_1739</name>
</gene>
<reference evidence="3 4" key="1">
    <citation type="journal article" date="2016" name="Int. J. Syst. Evol. Microbiol.">
        <title>Resolving the Complexity of Human Skin Metagenomes Using Single-Molecule Sequencing.</title>
        <authorList>
            <consortium name="NISC Comparative Sequencing Program"/>
            <person name="Tsai Y.C."/>
            <person name="Conlan S."/>
            <person name="Deming C."/>
            <person name="Segre J.A."/>
            <person name="Kong H.H."/>
            <person name="Korlach J."/>
            <person name="Oh J."/>
        </authorList>
    </citation>
    <scope>NUCLEOTIDE SEQUENCE [LARGE SCALE GENOMIC DNA]</scope>
    <source>
        <strain evidence="3 4">1B08</strain>
    </source>
</reference>
<dbReference type="PANTHER" id="PTHR21015:SF22">
    <property type="entry name" value="GLYCOSYLTRANSFERASE"/>
    <property type="match status" value="1"/>
</dbReference>
<dbReference type="Proteomes" id="UP000070339">
    <property type="component" value="Unassembled WGS sequence"/>
</dbReference>